<feature type="compositionally biased region" description="Low complexity" evidence="1">
    <location>
        <begin position="111"/>
        <end position="122"/>
    </location>
</feature>
<feature type="region of interest" description="Disordered" evidence="1">
    <location>
        <begin position="798"/>
        <end position="827"/>
    </location>
</feature>
<dbReference type="Proteomes" id="UP001175261">
    <property type="component" value="Unassembled WGS sequence"/>
</dbReference>
<dbReference type="AlphaFoldDB" id="A0AA39L6J8"/>
<feature type="compositionally biased region" description="Polar residues" evidence="1">
    <location>
        <begin position="369"/>
        <end position="379"/>
    </location>
</feature>
<feature type="region of interest" description="Disordered" evidence="1">
    <location>
        <begin position="697"/>
        <end position="716"/>
    </location>
</feature>
<evidence type="ECO:0000313" key="2">
    <source>
        <dbReference type="EMBL" id="KAK0386013.1"/>
    </source>
</evidence>
<feature type="region of interest" description="Disordered" evidence="1">
    <location>
        <begin position="99"/>
        <end position="213"/>
    </location>
</feature>
<protein>
    <submittedName>
        <fullName evidence="2">Uncharacterized protein</fullName>
    </submittedName>
</protein>
<feature type="region of interest" description="Disordered" evidence="1">
    <location>
        <begin position="255"/>
        <end position="421"/>
    </location>
</feature>
<feature type="compositionally biased region" description="Polar residues" evidence="1">
    <location>
        <begin position="255"/>
        <end position="276"/>
    </location>
</feature>
<feature type="compositionally biased region" description="Polar residues" evidence="1">
    <location>
        <begin position="123"/>
        <end position="132"/>
    </location>
</feature>
<feature type="region of interest" description="Disordered" evidence="1">
    <location>
        <begin position="486"/>
        <end position="590"/>
    </location>
</feature>
<feature type="compositionally biased region" description="Basic and acidic residues" evidence="1">
    <location>
        <begin position="315"/>
        <end position="330"/>
    </location>
</feature>
<sequence>MGFISFLGRNSPQPQNDVSSFKAQAYGSTVESLPPILGTNPIPGNGVNAIGSNGIHQLPRKKSKAQLPFSLSNLSLRSGSASPALSGFSAAPGPLVPRLGSSFTLGRPNTAPDDPGAPSDPAFQSSPTPSGKSRSRRDSLRYTVGLLRRTPSHGDFPGTERRRNHNDLDHPPPVPPIPAAHSPAPSGLDKPPRSDAASPSFSTSKTLSDSLNRGPGFVDILDAQGEIRPSNFRSRLQAAGAREYGEDVAERNMAANSVERSSPAVTANYATSSQQPVARREAALPDQLAQRPRTVTYPKRVDSFEKNALPRRKSTREPEPGRKDYGEHFPPHQRSTSTKRRPKPLKLQPILSSSSSESAAEPPEVPRTRTASSPHSRQVNKALPSPRRPRDSVLVAIQSSQRPLNKGLTSPTLQVPLHPHFRDSGFSIKERASKHATTQHGRRRGGLVDLALESNADIDFASAAPAPSIPSFRSTDYPVIHMSNIDKARSKSAHGPRQGLRHRSNSRPSSSSSAITHAYPRTRSLGGLSLPPHPNLSDITEHIPLRTSSRRNWSISSSTPPASASDWSSDLFQRPHSRHTAETSIPPSGSVKSLSLGTHVDMLFFPHCQRDTDMPTYYDIDEHAPRSPAAHAEELMKKLIEGKGKGKGKEPARKNWSPHDTEFGLNRSDSEYSSDGNDSKLQEESLLFREGGYGTGGSGLPGLFDGRSSPTPSDWSVQTMTYDQALDLITPGGLRPPNTPSQKTTFGIPLSTLPSFETSSNDGGSDATSESGIDPKLDAKMAMQVRRELKRRTRIANIKKRHGKQPLYHASSTVSYGANPTSHPQHV</sequence>
<accession>A0AA39L6J8</accession>
<feature type="compositionally biased region" description="Basic and acidic residues" evidence="1">
    <location>
        <begin position="642"/>
        <end position="662"/>
    </location>
</feature>
<feature type="compositionally biased region" description="Polar residues" evidence="1">
    <location>
        <begin position="810"/>
        <end position="827"/>
    </location>
</feature>
<feature type="compositionally biased region" description="Basic residues" evidence="1">
    <location>
        <begin position="490"/>
        <end position="505"/>
    </location>
</feature>
<feature type="compositionally biased region" description="Polar residues" evidence="1">
    <location>
        <begin position="752"/>
        <end position="771"/>
    </location>
</feature>
<evidence type="ECO:0000313" key="3">
    <source>
        <dbReference type="Proteomes" id="UP001175261"/>
    </source>
</evidence>
<name>A0AA39L6J8_SARSR</name>
<proteinExistence type="predicted"/>
<organism evidence="2 3">
    <name type="scientific">Sarocladium strictum</name>
    <name type="common">Black bundle disease fungus</name>
    <name type="synonym">Acremonium strictum</name>
    <dbReference type="NCBI Taxonomy" id="5046"/>
    <lineage>
        <taxon>Eukaryota</taxon>
        <taxon>Fungi</taxon>
        <taxon>Dikarya</taxon>
        <taxon>Ascomycota</taxon>
        <taxon>Pezizomycotina</taxon>
        <taxon>Sordariomycetes</taxon>
        <taxon>Hypocreomycetidae</taxon>
        <taxon>Hypocreales</taxon>
        <taxon>Sarocladiaceae</taxon>
        <taxon>Sarocladium</taxon>
    </lineage>
</organism>
<evidence type="ECO:0000256" key="1">
    <source>
        <dbReference type="SAM" id="MobiDB-lite"/>
    </source>
</evidence>
<feature type="compositionally biased region" description="Polar residues" evidence="1">
    <location>
        <begin position="397"/>
        <end position="413"/>
    </location>
</feature>
<gene>
    <name evidence="2" type="ORF">NLU13_5850</name>
</gene>
<keyword evidence="3" id="KW-1185">Reference proteome</keyword>
<feature type="compositionally biased region" description="Polar residues" evidence="1">
    <location>
        <begin position="197"/>
        <end position="211"/>
    </location>
</feature>
<feature type="compositionally biased region" description="Basic and acidic residues" evidence="1">
    <location>
        <begin position="158"/>
        <end position="170"/>
    </location>
</feature>
<feature type="compositionally biased region" description="Low complexity" evidence="1">
    <location>
        <begin position="546"/>
        <end position="570"/>
    </location>
</feature>
<reference evidence="2" key="1">
    <citation type="submission" date="2022-10" db="EMBL/GenBank/DDBJ databases">
        <title>Determination and structural analysis of whole genome sequence of Sarocladium strictum F4-1.</title>
        <authorList>
            <person name="Hu L."/>
            <person name="Jiang Y."/>
        </authorList>
    </citation>
    <scope>NUCLEOTIDE SEQUENCE</scope>
    <source>
        <strain evidence="2">F4-1</strain>
    </source>
</reference>
<feature type="compositionally biased region" description="Low complexity" evidence="1">
    <location>
        <begin position="352"/>
        <end position="362"/>
    </location>
</feature>
<comment type="caution">
    <text evidence="2">The sequence shown here is derived from an EMBL/GenBank/DDBJ whole genome shotgun (WGS) entry which is preliminary data.</text>
</comment>
<feature type="region of interest" description="Disordered" evidence="1">
    <location>
        <begin position="642"/>
        <end position="680"/>
    </location>
</feature>
<dbReference type="EMBL" id="JAPDFR010000005">
    <property type="protein sequence ID" value="KAK0386013.1"/>
    <property type="molecule type" value="Genomic_DNA"/>
</dbReference>
<feature type="region of interest" description="Disordered" evidence="1">
    <location>
        <begin position="731"/>
        <end position="777"/>
    </location>
</feature>